<dbReference type="CDD" id="cd06355">
    <property type="entry name" value="PBP1_FmdD-like"/>
    <property type="match status" value="1"/>
</dbReference>
<dbReference type="PANTHER" id="PTHR47628:SF1">
    <property type="entry name" value="ALIPHATIC AMIDASE EXPRESSION-REGULATING PROTEIN"/>
    <property type="match status" value="1"/>
</dbReference>
<dbReference type="OrthoDB" id="9783240at2"/>
<keyword evidence="2" id="KW-1185">Reference proteome</keyword>
<comment type="caution">
    <text evidence="1">The sequence shown here is derived from an EMBL/GenBank/DDBJ whole genome shotgun (WGS) entry which is preliminary data.</text>
</comment>
<evidence type="ECO:0000313" key="2">
    <source>
        <dbReference type="Proteomes" id="UP000220922"/>
    </source>
</evidence>
<dbReference type="InterPro" id="IPR017777">
    <property type="entry name" value="ABC_urea-bd_UrtA"/>
</dbReference>
<dbReference type="PANTHER" id="PTHR47628">
    <property type="match status" value="1"/>
</dbReference>
<dbReference type="AlphaFoldDB" id="A0A2H3KM48"/>
<dbReference type="Gene3D" id="3.40.50.2300">
    <property type="match status" value="2"/>
</dbReference>
<dbReference type="Proteomes" id="UP000220922">
    <property type="component" value="Unassembled WGS sequence"/>
</dbReference>
<sequence>MNEIRCTPFRTTLIFLCFLLVTTSGWGCQFSPTRSAEPIKVGILHSLTGTMAISEQSVSQATLLAIEELNAQGGVLGRRIEPVIRDGASQSDIFAREAEALIVNEQVAVIFGCWTSASRKTVKPIVEQYQHLLFYPVQSEGIEASPNIIYTGAAPNQQIFPAVKWAMDNLGQRFFLIGSDYIFPHAANAMMKDQIRSLRGEIVGEQYVLLGSTEVAGAVEALVRSRPQVILNTLNGDSNVAFFQALRAKGITPQDIPTISFSIAETELATMGTAAFAGDYAAWGYFQSLAGPINAAFVQAYQSRYGADAVISDPMEAAYLGVKLWAAAVEQAGSLEFNQVRNALDGLSLEAPQGAISVDPISQHLWRTVRIGQIQPDGQFEIVWSSTKPVRPLPYPAYRSVERWEAFLTDLHTRWKGHWQNPATFPTIIEAEP</sequence>
<dbReference type="InterPro" id="IPR028082">
    <property type="entry name" value="Peripla_BP_I"/>
</dbReference>
<name>A0A2H3KM48_9CHLR</name>
<dbReference type="SUPFAM" id="SSF53822">
    <property type="entry name" value="Periplasmic binding protein-like I"/>
    <property type="match status" value="1"/>
</dbReference>
<dbReference type="Pfam" id="PF13433">
    <property type="entry name" value="Peripla_BP_5"/>
    <property type="match status" value="1"/>
</dbReference>
<protein>
    <submittedName>
        <fullName evidence="1">Urea ABC transporter substrate-binding protein</fullName>
    </submittedName>
</protein>
<dbReference type="EMBL" id="LYXE01000080">
    <property type="protein sequence ID" value="PDV99189.1"/>
    <property type="molecule type" value="Genomic_DNA"/>
</dbReference>
<reference evidence="1 2" key="1">
    <citation type="submission" date="2016-05" db="EMBL/GenBank/DDBJ databases">
        <authorList>
            <person name="Lavstsen T."/>
            <person name="Jespersen J.S."/>
        </authorList>
    </citation>
    <scope>NUCLEOTIDE SEQUENCE [LARGE SCALE GENOMIC DNA]</scope>
    <source>
        <strain evidence="1 2">B7-9</strain>
    </source>
</reference>
<proteinExistence type="predicted"/>
<dbReference type="RefSeq" id="WP_097652347.1">
    <property type="nucleotide sequence ID" value="NZ_LYXE01000080.1"/>
</dbReference>
<dbReference type="NCBIfam" id="TIGR03407">
    <property type="entry name" value="urea_ABC_UrtA"/>
    <property type="match status" value="1"/>
</dbReference>
<accession>A0A2H3KM48</accession>
<dbReference type="GO" id="GO:0006865">
    <property type="term" value="P:amino acid transport"/>
    <property type="evidence" value="ECO:0007669"/>
    <property type="project" value="InterPro"/>
</dbReference>
<gene>
    <name evidence="1" type="ORF">A9Q02_13335</name>
</gene>
<dbReference type="PRINTS" id="PR00337">
    <property type="entry name" value="LEUILEVALBP"/>
</dbReference>
<evidence type="ECO:0000313" key="1">
    <source>
        <dbReference type="EMBL" id="PDV99189.1"/>
    </source>
</evidence>
<organism evidence="1 2">
    <name type="scientific">Candidatus Chloroploca asiatica</name>
    <dbReference type="NCBI Taxonomy" id="1506545"/>
    <lineage>
        <taxon>Bacteria</taxon>
        <taxon>Bacillati</taxon>
        <taxon>Chloroflexota</taxon>
        <taxon>Chloroflexia</taxon>
        <taxon>Chloroflexales</taxon>
        <taxon>Chloroflexineae</taxon>
        <taxon>Oscillochloridaceae</taxon>
        <taxon>Candidatus Chloroploca</taxon>
    </lineage>
</organism>
<dbReference type="InterPro" id="IPR000709">
    <property type="entry name" value="Leu_Ile_Val-bd"/>
</dbReference>